<dbReference type="Gene3D" id="3.40.395.10">
    <property type="entry name" value="Adenoviral Proteinase, Chain A"/>
    <property type="match status" value="1"/>
</dbReference>
<dbReference type="EMBL" id="JBBWRZ010000005">
    <property type="protein sequence ID" value="KAK8235952.1"/>
    <property type="molecule type" value="Genomic_DNA"/>
</dbReference>
<keyword evidence="3" id="KW-1185">Reference proteome</keyword>
<proteinExistence type="predicted"/>
<evidence type="ECO:0000313" key="2">
    <source>
        <dbReference type="EMBL" id="KAK8235952.1"/>
    </source>
</evidence>
<comment type="caution">
    <text evidence="2">The sequence shown here is derived from an EMBL/GenBank/DDBJ whole genome shotgun (WGS) entry which is preliminary data.</text>
</comment>
<evidence type="ECO:0008006" key="4">
    <source>
        <dbReference type="Google" id="ProtNLM"/>
    </source>
</evidence>
<organism evidence="2 3">
    <name type="scientific">Phyllosticta capitalensis</name>
    <dbReference type="NCBI Taxonomy" id="121624"/>
    <lineage>
        <taxon>Eukaryota</taxon>
        <taxon>Fungi</taxon>
        <taxon>Dikarya</taxon>
        <taxon>Ascomycota</taxon>
        <taxon>Pezizomycotina</taxon>
        <taxon>Dothideomycetes</taxon>
        <taxon>Dothideomycetes incertae sedis</taxon>
        <taxon>Botryosphaeriales</taxon>
        <taxon>Phyllostictaceae</taxon>
        <taxon>Phyllosticta</taxon>
    </lineage>
</organism>
<evidence type="ECO:0000313" key="3">
    <source>
        <dbReference type="Proteomes" id="UP001492380"/>
    </source>
</evidence>
<protein>
    <recommendedName>
        <fullName evidence="4">Ubiquitin-like protease family profile domain-containing protein</fullName>
    </recommendedName>
</protein>
<gene>
    <name evidence="2" type="ORF">HDK90DRAFT_511058</name>
</gene>
<sequence length="360" mass="41551">MAITAVTEAISLNGRGKIFSLYSSQVYDNAVQLAGSLRPLDPLDDSNYRFEVVRQRCDLIFPMFQSSGDHGHIWLAVVKNCTHDNKEDYEVDVYDSSFRGQTVTEWTQDHVKKFIREARWWSRDPSEQIPDGRWNVRPAAQQGDDWSCGFHTVLNAWAVALGLELNMTPYLRRKDYAIEAITHASWGEIDCKTICQLLHLLDWVKPGNVPAHDRQFGLTKRFGVDIALIGHHENMWRRDRDGIDNSPQYQDDFNDCTGCLVQSHCLGADGNPLTYLPALHVVDADLPSNLSDLLHRIDSSSKKTSSKRKRTYGVDETYLRQMQKRFLGREMRQRTSMHRSAKRLLEQETKSLRRSKRRRV</sequence>
<reference evidence="2 3" key="1">
    <citation type="submission" date="2024-04" db="EMBL/GenBank/DDBJ databases">
        <title>Phyllosticta paracitricarpa is synonymous to the EU quarantine fungus P. citricarpa based on phylogenomic analyses.</title>
        <authorList>
            <consortium name="Lawrence Berkeley National Laboratory"/>
            <person name="Van Ingen-Buijs V.A."/>
            <person name="Van Westerhoven A.C."/>
            <person name="Haridas S."/>
            <person name="Skiadas P."/>
            <person name="Martin F."/>
            <person name="Groenewald J.Z."/>
            <person name="Crous P.W."/>
            <person name="Seidl M.F."/>
        </authorList>
    </citation>
    <scope>NUCLEOTIDE SEQUENCE [LARGE SCALE GENOMIC DNA]</scope>
    <source>
        <strain evidence="2 3">CBS 123374</strain>
    </source>
</reference>
<name>A0ABR1YR81_9PEZI</name>
<accession>A0ABR1YR81</accession>
<evidence type="ECO:0000256" key="1">
    <source>
        <dbReference type="SAM" id="MobiDB-lite"/>
    </source>
</evidence>
<dbReference type="Proteomes" id="UP001492380">
    <property type="component" value="Unassembled WGS sequence"/>
</dbReference>
<feature type="region of interest" description="Disordered" evidence="1">
    <location>
        <begin position="330"/>
        <end position="360"/>
    </location>
</feature>